<dbReference type="EMBL" id="GBRH01245557">
    <property type="protein sequence ID" value="JAD52338.1"/>
    <property type="molecule type" value="Transcribed_RNA"/>
</dbReference>
<proteinExistence type="predicted"/>
<organism evidence="1">
    <name type="scientific">Arundo donax</name>
    <name type="common">Giant reed</name>
    <name type="synonym">Donax arundinaceus</name>
    <dbReference type="NCBI Taxonomy" id="35708"/>
    <lineage>
        <taxon>Eukaryota</taxon>
        <taxon>Viridiplantae</taxon>
        <taxon>Streptophyta</taxon>
        <taxon>Embryophyta</taxon>
        <taxon>Tracheophyta</taxon>
        <taxon>Spermatophyta</taxon>
        <taxon>Magnoliopsida</taxon>
        <taxon>Liliopsida</taxon>
        <taxon>Poales</taxon>
        <taxon>Poaceae</taxon>
        <taxon>PACMAD clade</taxon>
        <taxon>Arundinoideae</taxon>
        <taxon>Arundineae</taxon>
        <taxon>Arundo</taxon>
    </lineage>
</organism>
<reference evidence="1" key="2">
    <citation type="journal article" date="2015" name="Data Brief">
        <title>Shoot transcriptome of the giant reed, Arundo donax.</title>
        <authorList>
            <person name="Barrero R.A."/>
            <person name="Guerrero F.D."/>
            <person name="Moolhuijzen P."/>
            <person name="Goolsby J.A."/>
            <person name="Tidwell J."/>
            <person name="Bellgard S.E."/>
            <person name="Bellgard M.I."/>
        </authorList>
    </citation>
    <scope>NUCLEOTIDE SEQUENCE</scope>
    <source>
        <tissue evidence="1">Shoot tissue taken approximately 20 cm above the soil surface</tissue>
    </source>
</reference>
<reference evidence="1" key="1">
    <citation type="submission" date="2014-09" db="EMBL/GenBank/DDBJ databases">
        <authorList>
            <person name="Magalhaes I.L.F."/>
            <person name="Oliveira U."/>
            <person name="Santos F.R."/>
            <person name="Vidigal T.H.D.A."/>
            <person name="Brescovit A.D."/>
            <person name="Santos A.J."/>
        </authorList>
    </citation>
    <scope>NUCLEOTIDE SEQUENCE</scope>
    <source>
        <tissue evidence="1">Shoot tissue taken approximately 20 cm above the soil surface</tissue>
    </source>
</reference>
<accession>A0A0A9AR38</accession>
<evidence type="ECO:0000313" key="1">
    <source>
        <dbReference type="EMBL" id="JAD52338.1"/>
    </source>
</evidence>
<dbReference type="AlphaFoldDB" id="A0A0A9AR38"/>
<sequence length="27" mass="3035">MIIIPSYFQQPNNIDHSCANFNQVGLA</sequence>
<name>A0A0A9AR38_ARUDO</name>
<protein>
    <submittedName>
        <fullName evidence="1">Uncharacterized protein</fullName>
    </submittedName>
</protein>